<name>X1CHA7_9ZZZZ</name>
<gene>
    <name evidence="2" type="ORF">S01H4_60943</name>
</gene>
<keyword evidence="1" id="KW-1133">Transmembrane helix</keyword>
<keyword evidence="1" id="KW-0812">Transmembrane</keyword>
<reference evidence="2" key="1">
    <citation type="journal article" date="2014" name="Front. Microbiol.">
        <title>High frequency of phylogenetically diverse reductive dehalogenase-homologous genes in deep subseafloor sedimentary metagenomes.</title>
        <authorList>
            <person name="Kawai M."/>
            <person name="Futagami T."/>
            <person name="Toyoda A."/>
            <person name="Takaki Y."/>
            <person name="Nishi S."/>
            <person name="Hori S."/>
            <person name="Arai W."/>
            <person name="Tsubouchi T."/>
            <person name="Morono Y."/>
            <person name="Uchiyama I."/>
            <person name="Ito T."/>
            <person name="Fujiyama A."/>
            <person name="Inagaki F."/>
            <person name="Takami H."/>
        </authorList>
    </citation>
    <scope>NUCLEOTIDE SEQUENCE</scope>
    <source>
        <strain evidence="2">Expedition CK06-06</strain>
    </source>
</reference>
<dbReference type="EMBL" id="BART01036037">
    <property type="protein sequence ID" value="GAH07017.1"/>
    <property type="molecule type" value="Genomic_DNA"/>
</dbReference>
<keyword evidence="1" id="KW-0472">Membrane</keyword>
<evidence type="ECO:0000256" key="1">
    <source>
        <dbReference type="SAM" id="Phobius"/>
    </source>
</evidence>
<comment type="caution">
    <text evidence="2">The sequence shown here is derived from an EMBL/GenBank/DDBJ whole genome shotgun (WGS) entry which is preliminary data.</text>
</comment>
<feature type="transmembrane region" description="Helical" evidence="1">
    <location>
        <begin position="14"/>
        <end position="38"/>
    </location>
</feature>
<proteinExistence type="predicted"/>
<accession>X1CHA7</accession>
<protein>
    <submittedName>
        <fullName evidence="2">Uncharacterized protein</fullName>
    </submittedName>
</protein>
<sequence length="85" mass="9613">MKLQILLEKPTDKILLITFLLTFILTFVFVAFIFAPLLAQFPTGAGLMDMKAAWNKKNMDKIIAIKIPSITSNNTLTQDTIDKLR</sequence>
<dbReference type="AlphaFoldDB" id="X1CHA7"/>
<organism evidence="2">
    <name type="scientific">marine sediment metagenome</name>
    <dbReference type="NCBI Taxonomy" id="412755"/>
    <lineage>
        <taxon>unclassified sequences</taxon>
        <taxon>metagenomes</taxon>
        <taxon>ecological metagenomes</taxon>
    </lineage>
</organism>
<evidence type="ECO:0000313" key="2">
    <source>
        <dbReference type="EMBL" id="GAH07017.1"/>
    </source>
</evidence>